<dbReference type="GO" id="GO:0008270">
    <property type="term" value="F:zinc ion binding"/>
    <property type="evidence" value="ECO:0007669"/>
    <property type="project" value="UniProtKB-KW"/>
</dbReference>
<evidence type="ECO:0000259" key="7">
    <source>
        <dbReference type="Pfam" id="PF05699"/>
    </source>
</evidence>
<dbReference type="InterPro" id="IPR052035">
    <property type="entry name" value="ZnF_BED_domain_contain"/>
</dbReference>
<dbReference type="SUPFAM" id="SSF53098">
    <property type="entry name" value="Ribonuclease H-like"/>
    <property type="match status" value="1"/>
</dbReference>
<dbReference type="HOGENOM" id="CLU_009123_10_0_1"/>
<dbReference type="PANTHER" id="PTHR46481:SF10">
    <property type="entry name" value="ZINC FINGER BED DOMAIN-CONTAINING PROTEIN 39"/>
    <property type="match status" value="1"/>
</dbReference>
<dbReference type="InterPro" id="IPR008906">
    <property type="entry name" value="HATC_C_dom"/>
</dbReference>
<comment type="subcellular location">
    <subcellularLocation>
        <location evidence="1">Nucleus</location>
    </subcellularLocation>
</comment>
<dbReference type="PANTHER" id="PTHR46481">
    <property type="entry name" value="ZINC FINGER BED DOMAIN-CONTAINING PROTEIN 4"/>
    <property type="match status" value="1"/>
</dbReference>
<evidence type="ECO:0000313" key="8">
    <source>
        <dbReference type="EMBL" id="KID81291.1"/>
    </source>
</evidence>
<keyword evidence="5" id="KW-0539">Nucleus</keyword>
<feature type="domain" description="HAT C-terminal dimerisation" evidence="7">
    <location>
        <begin position="740"/>
        <end position="823"/>
    </location>
</feature>
<name>A0A0B4GUV9_METGA</name>
<dbReference type="OrthoDB" id="4958096at2759"/>
<protein>
    <submittedName>
        <fullName evidence="8">Ribonuclease H-like protein</fullName>
    </submittedName>
</protein>
<keyword evidence="4" id="KW-0862">Zinc</keyword>
<accession>A0A0B4GUV9</accession>
<reference evidence="8 9" key="1">
    <citation type="journal article" date="2014" name="Proc. Natl. Acad. Sci. U.S.A.">
        <title>Trajectory and genomic determinants of fungal-pathogen speciation and host adaptation.</title>
        <authorList>
            <person name="Hu X."/>
            <person name="Xiao G."/>
            <person name="Zheng P."/>
            <person name="Shang Y."/>
            <person name="Su Y."/>
            <person name="Zhang X."/>
            <person name="Liu X."/>
            <person name="Zhan S."/>
            <person name="St Leger R.J."/>
            <person name="Wang C."/>
        </authorList>
    </citation>
    <scope>NUCLEOTIDE SEQUENCE [LARGE SCALE GENOMIC DNA]</scope>
    <source>
        <strain evidence="8 9">ARSEF 977</strain>
    </source>
</reference>
<dbReference type="GO" id="GO:0046983">
    <property type="term" value="F:protein dimerization activity"/>
    <property type="evidence" value="ECO:0007669"/>
    <property type="project" value="InterPro"/>
</dbReference>
<keyword evidence="9" id="KW-1185">Reference proteome</keyword>
<evidence type="ECO:0000256" key="1">
    <source>
        <dbReference type="ARBA" id="ARBA00004123"/>
    </source>
</evidence>
<comment type="caution">
    <text evidence="8">The sequence shown here is derived from an EMBL/GenBank/DDBJ whole genome shotgun (WGS) entry which is preliminary data.</text>
</comment>
<organism evidence="8 9">
    <name type="scientific">Metarhizium guizhouense (strain ARSEF 977)</name>
    <dbReference type="NCBI Taxonomy" id="1276136"/>
    <lineage>
        <taxon>Eukaryota</taxon>
        <taxon>Fungi</taxon>
        <taxon>Dikarya</taxon>
        <taxon>Ascomycota</taxon>
        <taxon>Pezizomycotina</taxon>
        <taxon>Sordariomycetes</taxon>
        <taxon>Hypocreomycetidae</taxon>
        <taxon>Hypocreales</taxon>
        <taxon>Clavicipitaceae</taxon>
        <taxon>Metarhizium</taxon>
    </lineage>
</organism>
<feature type="compositionally biased region" description="Low complexity" evidence="6">
    <location>
        <begin position="721"/>
        <end position="732"/>
    </location>
</feature>
<evidence type="ECO:0000313" key="9">
    <source>
        <dbReference type="Proteomes" id="UP000031192"/>
    </source>
</evidence>
<evidence type="ECO:0000256" key="3">
    <source>
        <dbReference type="ARBA" id="ARBA00022771"/>
    </source>
</evidence>
<feature type="region of interest" description="Disordered" evidence="6">
    <location>
        <begin position="716"/>
        <end position="738"/>
    </location>
</feature>
<dbReference type="EMBL" id="AZNH01000168">
    <property type="protein sequence ID" value="KID81291.1"/>
    <property type="molecule type" value="Genomic_DNA"/>
</dbReference>
<dbReference type="Proteomes" id="UP000031192">
    <property type="component" value="Unassembled WGS sequence"/>
</dbReference>
<proteinExistence type="predicted"/>
<dbReference type="GO" id="GO:0005634">
    <property type="term" value="C:nucleus"/>
    <property type="evidence" value="ECO:0007669"/>
    <property type="project" value="UniProtKB-SubCell"/>
</dbReference>
<dbReference type="InterPro" id="IPR012337">
    <property type="entry name" value="RNaseH-like_sf"/>
</dbReference>
<keyword evidence="2" id="KW-0479">Metal-binding</keyword>
<dbReference type="AlphaFoldDB" id="A0A0B4GUV9"/>
<keyword evidence="3" id="KW-0863">Zinc-finger</keyword>
<evidence type="ECO:0000256" key="5">
    <source>
        <dbReference type="ARBA" id="ARBA00023242"/>
    </source>
</evidence>
<evidence type="ECO:0000256" key="2">
    <source>
        <dbReference type="ARBA" id="ARBA00022723"/>
    </source>
</evidence>
<evidence type="ECO:0000256" key="6">
    <source>
        <dbReference type="SAM" id="MobiDB-lite"/>
    </source>
</evidence>
<dbReference type="Pfam" id="PF05699">
    <property type="entry name" value="Dimer_Tnp_hAT"/>
    <property type="match status" value="1"/>
</dbReference>
<sequence length="1127" mass="128616">MYSFEKAIEAIPSTPPPSEQSTSSASTKYAPVRFPNYDAWTTDKFRRFPGFTIGHVPSRERTWWWQFGFRMKDNRSQPHKIVWICELCFLRNRSRTADFVFIASTSGGIARHLRKEHKILPPSQSSDLLAGSGGAERNLLGMLRADPTNPRDQMLLGNLHTLFDPKMNQLLLLDWLTYHNLPFNLVNSERFRRLLLYNNPSLQEGQIPSGKTLVNLLMSEYNRALGPLHELLQRARSMVHFTFDGWTSRQNTSFLGINAHFIDQDWKQWRVLLALPALRKRHTGAALADEVADTVCAFGLQDRIGYCTLDNATNNDTAMETLGAEFDFDWDERRIRCAPHVLNLAVRAMMYGSKRDNFNDLLAHWGDKDFMTEEEEQRLLSDAINELATDNDFSESNMDEALELETDPEESQDQYPVPETINAEEVDKYRKFGPFGKLHNIGVALRTSSQLLEDFYDAQRQTAPTEPVLTWVQNVCTRWQSDEAMASRALLKRTAINRMFSVIEERWVSQGGREQDKPAILKEKLSLEEWKVVAAVQKILQPFKVASKQLQGEGIAGKRSTSGGFDEYFQVVEMLLDHLELAVQGVIIEENDDQIMEEVQLFNDMDAKTRRLLKVYIKLGWKKLNDYYGKLTSTAYVAAVVFHPCKKWQALERLWNQLPSRQTSEWKRTYESGLRTIWEEKYQNKAYGADSNAVSAVRATSALDYIERRLAFSRSLTSPDSQGRQSKRQQQSAAMPAQDELDQYLSEPPVDNIAYKTDPIAWWRDVGAVRFPRLSYMAVDFLTIASSSAETERDFSSCGRMVTPLRSRLRRHIVAMAQCLRSWSKAGIYQPTLPLSLLEGDNWRQVLQLSSESIYTIDFQACHIWSNYEATLSPRLCFHVSNISLLRKSAEDARQDAKLWASRSEGDDTVDVEFPLDENESPEAPSVTAEHHQNYAALLQALQNAVQDSHVTRGSPVLEGLIRDLRQENPDEEGRPFVQRHESFYQEIRRIQGGALSQYPTPSLEDVQAVAKTQDLLHLQMLDKIETGPVDARHSTGNADIDDILVRHDDTEIPLPRHSQNPVVQGPQMVVDTAPAGDFIELGRIAASNYTLNHLQTMALQLVCSFLDRYTAYPDSAAQLSRYETHH</sequence>
<gene>
    <name evidence="8" type="ORF">MGU_11332</name>
</gene>
<evidence type="ECO:0000256" key="4">
    <source>
        <dbReference type="ARBA" id="ARBA00022833"/>
    </source>
</evidence>